<sequence>MRLLDGGEREVHASGDLTGFDRRDDAIAYATQWAERWLAAQGCSPVV</sequence>
<proteinExistence type="predicted"/>
<comment type="caution">
    <text evidence="1">The sequence shown here is derived from an EMBL/GenBank/DDBJ whole genome shotgun (WGS) entry which is preliminary data.</text>
</comment>
<accession>A0ABD7LHP5</accession>
<gene>
    <name evidence="1" type="ORF">UA18_01727</name>
</gene>
<reference evidence="1 2" key="1">
    <citation type="submission" date="2016-04" db="EMBL/GenBank/DDBJ databases">
        <authorList>
            <person name="Peeters C."/>
        </authorList>
    </citation>
    <scope>NUCLEOTIDE SEQUENCE [LARGE SCALE GENOMIC DNA]</scope>
    <source>
        <strain evidence="1">LMG 29311</strain>
    </source>
</reference>
<protein>
    <submittedName>
        <fullName evidence="1">Uncharacterized protein</fullName>
    </submittedName>
</protein>
<evidence type="ECO:0000313" key="2">
    <source>
        <dbReference type="Proteomes" id="UP000196218"/>
    </source>
</evidence>
<dbReference type="Proteomes" id="UP000196218">
    <property type="component" value="Unassembled WGS sequence"/>
</dbReference>
<name>A0ABD7LHP5_9BURK</name>
<dbReference type="EMBL" id="FKJW01000003">
    <property type="protein sequence ID" value="SAK17167.1"/>
    <property type="molecule type" value="Genomic_DNA"/>
</dbReference>
<organism evidence="1 2">
    <name type="scientific">Burkholderia multivorans</name>
    <dbReference type="NCBI Taxonomy" id="87883"/>
    <lineage>
        <taxon>Bacteria</taxon>
        <taxon>Pseudomonadati</taxon>
        <taxon>Pseudomonadota</taxon>
        <taxon>Betaproteobacteria</taxon>
        <taxon>Burkholderiales</taxon>
        <taxon>Burkholderiaceae</taxon>
        <taxon>Burkholderia</taxon>
        <taxon>Burkholderia cepacia complex</taxon>
    </lineage>
</organism>
<dbReference type="AlphaFoldDB" id="A0ABD7LHP5"/>
<evidence type="ECO:0000313" key="1">
    <source>
        <dbReference type="EMBL" id="SAK17167.1"/>
    </source>
</evidence>